<keyword evidence="3" id="KW-1185">Reference proteome</keyword>
<feature type="chain" id="PRO_5034839190" evidence="1">
    <location>
        <begin position="24"/>
        <end position="208"/>
    </location>
</feature>
<organism evidence="2 3">
    <name type="scientific">Lepidopterella palustris CBS 459.81</name>
    <dbReference type="NCBI Taxonomy" id="1314670"/>
    <lineage>
        <taxon>Eukaryota</taxon>
        <taxon>Fungi</taxon>
        <taxon>Dikarya</taxon>
        <taxon>Ascomycota</taxon>
        <taxon>Pezizomycotina</taxon>
        <taxon>Dothideomycetes</taxon>
        <taxon>Pleosporomycetidae</taxon>
        <taxon>Mytilinidiales</taxon>
        <taxon>Argynnaceae</taxon>
        <taxon>Lepidopterella</taxon>
    </lineage>
</organism>
<accession>A0A8E2EE37</accession>
<dbReference type="AlphaFoldDB" id="A0A8E2EE37"/>
<name>A0A8E2EE37_9PEZI</name>
<protein>
    <submittedName>
        <fullName evidence="2">Uncharacterized protein</fullName>
    </submittedName>
</protein>
<evidence type="ECO:0000256" key="1">
    <source>
        <dbReference type="SAM" id="SignalP"/>
    </source>
</evidence>
<dbReference type="Proteomes" id="UP000250266">
    <property type="component" value="Unassembled WGS sequence"/>
</dbReference>
<evidence type="ECO:0000313" key="3">
    <source>
        <dbReference type="Proteomes" id="UP000250266"/>
    </source>
</evidence>
<feature type="signal peptide" evidence="1">
    <location>
        <begin position="1"/>
        <end position="23"/>
    </location>
</feature>
<sequence length="208" mass="21886">MASSFLRTASILLFSLFFILTTALPQPQPQSKDLSPRLPPGGVEGPNCIHPLVTCSGVCCSVGSTCTAAGLCRPPPPPKLGVVSVEHYTDPTGHSGLIRVLGSGFSGTADVMVQAWGPGLITDLFLKENVPGPSWSFDTGIQDCLLDGSPTAATDGDITYVFADDNAMTQYYNYQTPTKNVTVRATKDGSPCAKLRRIVEVLPAGITV</sequence>
<proteinExistence type="predicted"/>
<gene>
    <name evidence="2" type="ORF">K432DRAFT_380742</name>
</gene>
<dbReference type="EMBL" id="KV744899">
    <property type="protein sequence ID" value="OCK82104.1"/>
    <property type="molecule type" value="Genomic_DNA"/>
</dbReference>
<reference evidence="2 3" key="1">
    <citation type="journal article" date="2016" name="Nat. Commun.">
        <title>Ectomycorrhizal ecology is imprinted in the genome of the dominant symbiotic fungus Cenococcum geophilum.</title>
        <authorList>
            <consortium name="DOE Joint Genome Institute"/>
            <person name="Peter M."/>
            <person name="Kohler A."/>
            <person name="Ohm R.A."/>
            <person name="Kuo A."/>
            <person name="Krutzmann J."/>
            <person name="Morin E."/>
            <person name="Arend M."/>
            <person name="Barry K.W."/>
            <person name="Binder M."/>
            <person name="Choi C."/>
            <person name="Clum A."/>
            <person name="Copeland A."/>
            <person name="Grisel N."/>
            <person name="Haridas S."/>
            <person name="Kipfer T."/>
            <person name="LaButti K."/>
            <person name="Lindquist E."/>
            <person name="Lipzen A."/>
            <person name="Maire R."/>
            <person name="Meier B."/>
            <person name="Mihaltcheva S."/>
            <person name="Molinier V."/>
            <person name="Murat C."/>
            <person name="Poggeler S."/>
            <person name="Quandt C.A."/>
            <person name="Sperisen C."/>
            <person name="Tritt A."/>
            <person name="Tisserant E."/>
            <person name="Crous P.W."/>
            <person name="Henrissat B."/>
            <person name="Nehls U."/>
            <person name="Egli S."/>
            <person name="Spatafora J.W."/>
            <person name="Grigoriev I.V."/>
            <person name="Martin F.M."/>
        </authorList>
    </citation>
    <scope>NUCLEOTIDE SEQUENCE [LARGE SCALE GENOMIC DNA]</scope>
    <source>
        <strain evidence="2 3">CBS 459.81</strain>
    </source>
</reference>
<keyword evidence="1" id="KW-0732">Signal</keyword>
<evidence type="ECO:0000313" key="2">
    <source>
        <dbReference type="EMBL" id="OCK82104.1"/>
    </source>
</evidence>